<evidence type="ECO:0000313" key="3">
    <source>
        <dbReference type="Proteomes" id="UP001303222"/>
    </source>
</evidence>
<evidence type="ECO:0000256" key="1">
    <source>
        <dbReference type="SAM" id="MobiDB-lite"/>
    </source>
</evidence>
<dbReference type="Proteomes" id="UP001303222">
    <property type="component" value="Unassembled WGS sequence"/>
</dbReference>
<dbReference type="EMBL" id="MU859526">
    <property type="protein sequence ID" value="KAK3946772.1"/>
    <property type="molecule type" value="Genomic_DNA"/>
</dbReference>
<organism evidence="2 3">
    <name type="scientific">Pseudoneurospora amorphoporcata</name>
    <dbReference type="NCBI Taxonomy" id="241081"/>
    <lineage>
        <taxon>Eukaryota</taxon>
        <taxon>Fungi</taxon>
        <taxon>Dikarya</taxon>
        <taxon>Ascomycota</taxon>
        <taxon>Pezizomycotina</taxon>
        <taxon>Sordariomycetes</taxon>
        <taxon>Sordariomycetidae</taxon>
        <taxon>Sordariales</taxon>
        <taxon>Sordariaceae</taxon>
        <taxon>Pseudoneurospora</taxon>
    </lineage>
</organism>
<gene>
    <name evidence="2" type="ORF">QBC32DRAFT_366218</name>
</gene>
<reference evidence="2" key="1">
    <citation type="journal article" date="2023" name="Mol. Phylogenet. Evol.">
        <title>Genome-scale phylogeny and comparative genomics of the fungal order Sordariales.</title>
        <authorList>
            <person name="Hensen N."/>
            <person name="Bonometti L."/>
            <person name="Westerberg I."/>
            <person name="Brannstrom I.O."/>
            <person name="Guillou S."/>
            <person name="Cros-Aarteil S."/>
            <person name="Calhoun S."/>
            <person name="Haridas S."/>
            <person name="Kuo A."/>
            <person name="Mondo S."/>
            <person name="Pangilinan J."/>
            <person name="Riley R."/>
            <person name="LaButti K."/>
            <person name="Andreopoulos B."/>
            <person name="Lipzen A."/>
            <person name="Chen C."/>
            <person name="Yan M."/>
            <person name="Daum C."/>
            <person name="Ng V."/>
            <person name="Clum A."/>
            <person name="Steindorff A."/>
            <person name="Ohm R.A."/>
            <person name="Martin F."/>
            <person name="Silar P."/>
            <person name="Natvig D.O."/>
            <person name="Lalanne C."/>
            <person name="Gautier V."/>
            <person name="Ament-Velasquez S.L."/>
            <person name="Kruys A."/>
            <person name="Hutchinson M.I."/>
            <person name="Powell A.J."/>
            <person name="Barry K."/>
            <person name="Miller A.N."/>
            <person name="Grigoriev I.V."/>
            <person name="Debuchy R."/>
            <person name="Gladieux P."/>
            <person name="Hiltunen Thoren M."/>
            <person name="Johannesson H."/>
        </authorList>
    </citation>
    <scope>NUCLEOTIDE SEQUENCE</scope>
    <source>
        <strain evidence="2">CBS 626.80</strain>
    </source>
</reference>
<sequence length="183" mass="19924">MVQATIRQPLILTTISAFGGVVDRDPARGLPVRPLSFKTNVNGTWEDEIKNQRPSRLEAWLLTVVGTEGECGCIPARGPFGVCSMVDGVVKNACNNCHFNSGGIVCFHVKHANDNAGTPATGRRRKHAELDTGGFTDSPSSKKGRTGTVHPNFMASSPMQVFQTHFPYIPWEGRFRVPFAPES</sequence>
<protein>
    <submittedName>
        <fullName evidence="2">Uncharacterized protein</fullName>
    </submittedName>
</protein>
<keyword evidence="3" id="KW-1185">Reference proteome</keyword>
<proteinExistence type="predicted"/>
<accession>A0AAN6SA82</accession>
<reference evidence="2" key="2">
    <citation type="submission" date="2023-06" db="EMBL/GenBank/DDBJ databases">
        <authorList>
            <consortium name="Lawrence Berkeley National Laboratory"/>
            <person name="Mondo S.J."/>
            <person name="Hensen N."/>
            <person name="Bonometti L."/>
            <person name="Westerberg I."/>
            <person name="Brannstrom I.O."/>
            <person name="Guillou S."/>
            <person name="Cros-Aarteil S."/>
            <person name="Calhoun S."/>
            <person name="Haridas S."/>
            <person name="Kuo A."/>
            <person name="Pangilinan J."/>
            <person name="Riley R."/>
            <person name="Labutti K."/>
            <person name="Andreopoulos B."/>
            <person name="Lipzen A."/>
            <person name="Chen C."/>
            <person name="Yanf M."/>
            <person name="Daum C."/>
            <person name="Ng V."/>
            <person name="Clum A."/>
            <person name="Steindorff A."/>
            <person name="Ohm R."/>
            <person name="Martin F."/>
            <person name="Silar P."/>
            <person name="Natvig D."/>
            <person name="Lalanne C."/>
            <person name="Gautier V."/>
            <person name="Ament-Velasquez S.L."/>
            <person name="Kruys A."/>
            <person name="Hutchinson M.I."/>
            <person name="Powell A.J."/>
            <person name="Barry K."/>
            <person name="Miller A.N."/>
            <person name="Grigoriev I.V."/>
            <person name="Debuchy R."/>
            <person name="Gladieux P."/>
            <person name="Thoren M.H."/>
            <person name="Johannesson H."/>
        </authorList>
    </citation>
    <scope>NUCLEOTIDE SEQUENCE</scope>
    <source>
        <strain evidence="2">CBS 626.80</strain>
    </source>
</reference>
<comment type="caution">
    <text evidence="2">The sequence shown here is derived from an EMBL/GenBank/DDBJ whole genome shotgun (WGS) entry which is preliminary data.</text>
</comment>
<dbReference type="AlphaFoldDB" id="A0AAN6SA82"/>
<evidence type="ECO:0000313" key="2">
    <source>
        <dbReference type="EMBL" id="KAK3946772.1"/>
    </source>
</evidence>
<name>A0AAN6SA82_9PEZI</name>
<feature type="region of interest" description="Disordered" evidence="1">
    <location>
        <begin position="116"/>
        <end position="153"/>
    </location>
</feature>